<dbReference type="InterPro" id="IPR016166">
    <property type="entry name" value="FAD-bd_PCMH"/>
</dbReference>
<keyword evidence="11 16" id="KW-0573">Peptidoglycan synthesis</keyword>
<dbReference type="GO" id="GO:0051301">
    <property type="term" value="P:cell division"/>
    <property type="evidence" value="ECO:0007669"/>
    <property type="project" value="UniProtKB-KW"/>
</dbReference>
<dbReference type="Gene3D" id="3.90.78.10">
    <property type="entry name" value="UDP-N-acetylenolpyruvoylglucosamine reductase, C-terminal domain"/>
    <property type="match status" value="1"/>
</dbReference>
<proteinExistence type="inferred from homology"/>
<dbReference type="AlphaFoldDB" id="A0A9X4H880"/>
<keyword evidence="7 16" id="KW-0285">Flavoprotein</keyword>
<dbReference type="InterPro" id="IPR036635">
    <property type="entry name" value="MurB_C_sf"/>
</dbReference>
<evidence type="ECO:0000256" key="12">
    <source>
        <dbReference type="ARBA" id="ARBA00023002"/>
    </source>
</evidence>
<dbReference type="GO" id="GO:0008762">
    <property type="term" value="F:UDP-N-acetylmuramate dehydrogenase activity"/>
    <property type="evidence" value="ECO:0007669"/>
    <property type="project" value="UniProtKB-UniRule"/>
</dbReference>
<evidence type="ECO:0000256" key="13">
    <source>
        <dbReference type="ARBA" id="ARBA00023306"/>
    </source>
</evidence>
<dbReference type="SUPFAM" id="SSF56194">
    <property type="entry name" value="Uridine diphospho-N-Acetylenolpyruvylglucosamine reductase, MurB, C-terminal domain"/>
    <property type="match status" value="1"/>
</dbReference>
<organism evidence="18 19">
    <name type="scientific">Pelotomaculum isophthalicicum JI</name>
    <dbReference type="NCBI Taxonomy" id="947010"/>
    <lineage>
        <taxon>Bacteria</taxon>
        <taxon>Bacillati</taxon>
        <taxon>Bacillota</taxon>
        <taxon>Clostridia</taxon>
        <taxon>Eubacteriales</taxon>
        <taxon>Desulfotomaculaceae</taxon>
        <taxon>Pelotomaculum</taxon>
    </lineage>
</organism>
<keyword evidence="8 16" id="KW-0274">FAD</keyword>
<evidence type="ECO:0000256" key="5">
    <source>
        <dbReference type="ARBA" id="ARBA00022490"/>
    </source>
</evidence>
<comment type="cofactor">
    <cofactor evidence="1 16">
        <name>FAD</name>
        <dbReference type="ChEBI" id="CHEBI:57692"/>
    </cofactor>
</comment>
<dbReference type="InterPro" id="IPR016169">
    <property type="entry name" value="FAD-bd_PCMH_sub2"/>
</dbReference>
<dbReference type="NCBIfam" id="TIGR00179">
    <property type="entry name" value="murB"/>
    <property type="match status" value="1"/>
</dbReference>
<evidence type="ECO:0000256" key="7">
    <source>
        <dbReference type="ARBA" id="ARBA00022630"/>
    </source>
</evidence>
<dbReference type="InterPro" id="IPR011601">
    <property type="entry name" value="MurB_C"/>
</dbReference>
<evidence type="ECO:0000256" key="11">
    <source>
        <dbReference type="ARBA" id="ARBA00022984"/>
    </source>
</evidence>
<dbReference type="InterPro" id="IPR016167">
    <property type="entry name" value="FAD-bd_PCMH_sub1"/>
</dbReference>
<keyword evidence="13 16" id="KW-0131">Cell cycle</keyword>
<evidence type="ECO:0000256" key="16">
    <source>
        <dbReference type="HAMAP-Rule" id="MF_00037"/>
    </source>
</evidence>
<keyword evidence="19" id="KW-1185">Reference proteome</keyword>
<keyword evidence="5 16" id="KW-0963">Cytoplasm</keyword>
<comment type="caution">
    <text evidence="18">The sequence shown here is derived from an EMBL/GenBank/DDBJ whole genome shotgun (WGS) entry which is preliminary data.</text>
</comment>
<dbReference type="Gene3D" id="3.30.465.10">
    <property type="match status" value="1"/>
</dbReference>
<dbReference type="Gene3D" id="3.30.43.10">
    <property type="entry name" value="Uridine Diphospho-n-acetylenolpyruvylglucosamine Reductase, domain 2"/>
    <property type="match status" value="1"/>
</dbReference>
<evidence type="ECO:0000256" key="6">
    <source>
        <dbReference type="ARBA" id="ARBA00022618"/>
    </source>
</evidence>
<comment type="pathway">
    <text evidence="4 16">Cell wall biogenesis; peptidoglycan biosynthesis.</text>
</comment>
<dbReference type="EC" id="1.3.1.98" evidence="16"/>
<gene>
    <name evidence="16 18" type="primary">murB</name>
    <name evidence="18" type="ORF">L7E55_09790</name>
</gene>
<dbReference type="GO" id="GO:0009252">
    <property type="term" value="P:peptidoglycan biosynthetic process"/>
    <property type="evidence" value="ECO:0007669"/>
    <property type="project" value="UniProtKB-UniRule"/>
</dbReference>
<reference evidence="18" key="1">
    <citation type="submission" date="2022-02" db="EMBL/GenBank/DDBJ databases">
        <authorList>
            <person name="Leng L."/>
        </authorList>
    </citation>
    <scope>NUCLEOTIDE SEQUENCE</scope>
    <source>
        <strain evidence="18">JI</strain>
    </source>
</reference>
<comment type="function">
    <text evidence="2 16">Cell wall formation.</text>
</comment>
<comment type="similarity">
    <text evidence="16">Belongs to the MurB family.</text>
</comment>
<keyword evidence="14 16" id="KW-0961">Cell wall biogenesis/degradation</keyword>
<protein>
    <recommendedName>
        <fullName evidence="16">UDP-N-acetylenolpyruvoylglucosamine reductase</fullName>
        <ecNumber evidence="16">1.3.1.98</ecNumber>
    </recommendedName>
    <alternativeName>
        <fullName evidence="16">UDP-N-acetylmuramate dehydrogenase</fullName>
    </alternativeName>
</protein>
<evidence type="ECO:0000256" key="10">
    <source>
        <dbReference type="ARBA" id="ARBA00022960"/>
    </source>
</evidence>
<feature type="active site" evidence="16">
    <location>
        <position position="296"/>
    </location>
</feature>
<sequence length="303" mass="32164">MADLTLYHGLLALIPGRVRAGEPMKKHTSWRIGGPADIFVEPGNRRELQLVVSFARDKGIPLTVIGAGSNLLVSDNGIRGIVVKIGNGMARVFTVGNEITVEAGAKLAVVASTARDAGLGGFEFSTGIPGTVGGAVAMNAGANGSAVSALVKNVLILNFDGNFVGKSKEDMSFSYRRSILHSEPAIIVEATFTCYPRDKKLIREEMADYLKKRKASQPLCYPNAGSVFKNPPGDSAGRLIEATGLKGVRVGNAQISTLHANFIINLGSATAKDVLALIEHVREVVNSRFGVDLQPEIKFTGYD</sequence>
<evidence type="ECO:0000256" key="9">
    <source>
        <dbReference type="ARBA" id="ARBA00022857"/>
    </source>
</evidence>
<evidence type="ECO:0000259" key="17">
    <source>
        <dbReference type="PROSITE" id="PS51387"/>
    </source>
</evidence>
<dbReference type="SUPFAM" id="SSF56176">
    <property type="entry name" value="FAD-binding/transporter-associated domain-like"/>
    <property type="match status" value="1"/>
</dbReference>
<keyword evidence="10 16" id="KW-0133">Cell shape</keyword>
<comment type="catalytic activity">
    <reaction evidence="15 16">
        <text>UDP-N-acetyl-alpha-D-muramate + NADP(+) = UDP-N-acetyl-3-O-(1-carboxyvinyl)-alpha-D-glucosamine + NADPH + H(+)</text>
        <dbReference type="Rhea" id="RHEA:12248"/>
        <dbReference type="ChEBI" id="CHEBI:15378"/>
        <dbReference type="ChEBI" id="CHEBI:57783"/>
        <dbReference type="ChEBI" id="CHEBI:58349"/>
        <dbReference type="ChEBI" id="CHEBI:68483"/>
        <dbReference type="ChEBI" id="CHEBI:70757"/>
        <dbReference type="EC" id="1.3.1.98"/>
    </reaction>
</comment>
<evidence type="ECO:0000313" key="18">
    <source>
        <dbReference type="EMBL" id="MDF9408644.1"/>
    </source>
</evidence>
<feature type="active site" evidence="16">
    <location>
        <position position="176"/>
    </location>
</feature>
<evidence type="ECO:0000313" key="19">
    <source>
        <dbReference type="Proteomes" id="UP001154312"/>
    </source>
</evidence>
<evidence type="ECO:0000256" key="8">
    <source>
        <dbReference type="ARBA" id="ARBA00022827"/>
    </source>
</evidence>
<dbReference type="GO" id="GO:0005829">
    <property type="term" value="C:cytosol"/>
    <property type="evidence" value="ECO:0007669"/>
    <property type="project" value="TreeGrafter"/>
</dbReference>
<accession>A0A9X4H880</accession>
<dbReference type="GO" id="GO:0071949">
    <property type="term" value="F:FAD binding"/>
    <property type="evidence" value="ECO:0007669"/>
    <property type="project" value="InterPro"/>
</dbReference>
<dbReference type="Pfam" id="PF01565">
    <property type="entry name" value="FAD_binding_4"/>
    <property type="match status" value="1"/>
</dbReference>
<feature type="domain" description="FAD-binding PCMH-type" evidence="17">
    <location>
        <begin position="31"/>
        <end position="197"/>
    </location>
</feature>
<comment type="subcellular location">
    <subcellularLocation>
        <location evidence="3 16">Cytoplasm</location>
    </subcellularLocation>
</comment>
<evidence type="ECO:0000256" key="14">
    <source>
        <dbReference type="ARBA" id="ARBA00023316"/>
    </source>
</evidence>
<dbReference type="EMBL" id="JAKOAV010000016">
    <property type="protein sequence ID" value="MDF9408644.1"/>
    <property type="molecule type" value="Genomic_DNA"/>
</dbReference>
<feature type="active site" description="Proton donor" evidence="16">
    <location>
        <position position="226"/>
    </location>
</feature>
<evidence type="ECO:0000256" key="2">
    <source>
        <dbReference type="ARBA" id="ARBA00003921"/>
    </source>
</evidence>
<dbReference type="GO" id="GO:0008360">
    <property type="term" value="P:regulation of cell shape"/>
    <property type="evidence" value="ECO:0007669"/>
    <property type="project" value="UniProtKB-KW"/>
</dbReference>
<dbReference type="GO" id="GO:0071555">
    <property type="term" value="P:cell wall organization"/>
    <property type="evidence" value="ECO:0007669"/>
    <property type="project" value="UniProtKB-KW"/>
</dbReference>
<dbReference type="InterPro" id="IPR003170">
    <property type="entry name" value="MurB"/>
</dbReference>
<dbReference type="HAMAP" id="MF_00037">
    <property type="entry name" value="MurB"/>
    <property type="match status" value="1"/>
</dbReference>
<evidence type="ECO:0000256" key="15">
    <source>
        <dbReference type="ARBA" id="ARBA00048914"/>
    </source>
</evidence>
<dbReference type="PANTHER" id="PTHR21071:SF4">
    <property type="entry name" value="UDP-N-ACETYLENOLPYRUVOYLGLUCOSAMINE REDUCTASE"/>
    <property type="match status" value="1"/>
</dbReference>
<keyword evidence="6 16" id="KW-0132">Cell division</keyword>
<dbReference type="InterPro" id="IPR036318">
    <property type="entry name" value="FAD-bd_PCMH-like_sf"/>
</dbReference>
<dbReference type="PANTHER" id="PTHR21071">
    <property type="entry name" value="UDP-N-ACETYLENOLPYRUVOYLGLUCOSAMINE REDUCTASE"/>
    <property type="match status" value="1"/>
</dbReference>
<keyword evidence="12 16" id="KW-0560">Oxidoreductase</keyword>
<dbReference type="PROSITE" id="PS51387">
    <property type="entry name" value="FAD_PCMH"/>
    <property type="match status" value="1"/>
</dbReference>
<dbReference type="Proteomes" id="UP001154312">
    <property type="component" value="Unassembled WGS sequence"/>
</dbReference>
<dbReference type="RefSeq" id="WP_277443983.1">
    <property type="nucleotide sequence ID" value="NZ_JAKOAV010000016.1"/>
</dbReference>
<evidence type="ECO:0000256" key="4">
    <source>
        <dbReference type="ARBA" id="ARBA00004752"/>
    </source>
</evidence>
<evidence type="ECO:0000256" key="1">
    <source>
        <dbReference type="ARBA" id="ARBA00001974"/>
    </source>
</evidence>
<evidence type="ECO:0000256" key="3">
    <source>
        <dbReference type="ARBA" id="ARBA00004496"/>
    </source>
</evidence>
<dbReference type="Pfam" id="PF02873">
    <property type="entry name" value="MurB_C"/>
    <property type="match status" value="1"/>
</dbReference>
<dbReference type="InterPro" id="IPR006094">
    <property type="entry name" value="Oxid_FAD_bind_N"/>
</dbReference>
<dbReference type="NCBIfam" id="NF010480">
    <property type="entry name" value="PRK13905.1"/>
    <property type="match status" value="1"/>
</dbReference>
<keyword evidence="9 16" id="KW-0521">NADP</keyword>
<name>A0A9X4H880_9FIRM</name>